<evidence type="ECO:0000256" key="5">
    <source>
        <dbReference type="ARBA" id="ARBA00022692"/>
    </source>
</evidence>
<evidence type="ECO:0000313" key="15">
    <source>
        <dbReference type="Proteomes" id="UP000770717"/>
    </source>
</evidence>
<evidence type="ECO:0000256" key="2">
    <source>
        <dbReference type="ARBA" id="ARBA00007376"/>
    </source>
</evidence>
<evidence type="ECO:0000256" key="11">
    <source>
        <dbReference type="RuleBase" id="RU004423"/>
    </source>
</evidence>
<dbReference type="EMBL" id="WNTK01003118">
    <property type="protein sequence ID" value="KAG9465367.1"/>
    <property type="molecule type" value="Genomic_DNA"/>
</dbReference>
<keyword evidence="4 12" id="KW-0716">Sensory transduction</keyword>
<keyword evidence="10 12" id="KW-0807">Transducer</keyword>
<evidence type="ECO:0000256" key="6">
    <source>
        <dbReference type="ARBA" id="ARBA00022989"/>
    </source>
</evidence>
<name>A0A8J6C766_ELECQ</name>
<dbReference type="PANTHER" id="PTHR11394">
    <property type="entry name" value="TASTE RECEPTOR TYPE 2"/>
    <property type="match status" value="1"/>
</dbReference>
<feature type="transmembrane region" description="Helical" evidence="13">
    <location>
        <begin position="197"/>
        <end position="223"/>
    </location>
</feature>
<dbReference type="GO" id="GO:0016020">
    <property type="term" value="C:membrane"/>
    <property type="evidence" value="ECO:0007669"/>
    <property type="project" value="UniProtKB-SubCell"/>
</dbReference>
<dbReference type="Proteomes" id="UP000770717">
    <property type="component" value="Unassembled WGS sequence"/>
</dbReference>
<keyword evidence="9 12" id="KW-0675">Receptor</keyword>
<keyword evidence="8 12" id="KW-0472">Membrane</keyword>
<comment type="subcellular location">
    <subcellularLocation>
        <location evidence="1 12">Membrane</location>
        <topology evidence="1 12">Multi-pass membrane protein</topology>
    </subcellularLocation>
</comment>
<dbReference type="Pfam" id="PF05296">
    <property type="entry name" value="TAS2R"/>
    <property type="match status" value="1"/>
</dbReference>
<evidence type="ECO:0000256" key="3">
    <source>
        <dbReference type="ARBA" id="ARBA00022480"/>
    </source>
</evidence>
<dbReference type="AlphaFoldDB" id="A0A8J6C766"/>
<feature type="non-terminal residue" evidence="14">
    <location>
        <position position="271"/>
    </location>
</feature>
<keyword evidence="15" id="KW-1185">Reference proteome</keyword>
<evidence type="ECO:0000256" key="12">
    <source>
        <dbReference type="RuleBase" id="RU004424"/>
    </source>
</evidence>
<gene>
    <name evidence="14" type="ORF">GDO78_018438</name>
</gene>
<proteinExistence type="inferred from homology"/>
<keyword evidence="5 12" id="KW-0812">Transmembrane</keyword>
<accession>A0A8J6C766</accession>
<evidence type="ECO:0000313" key="14">
    <source>
        <dbReference type="EMBL" id="KAG9465367.1"/>
    </source>
</evidence>
<dbReference type="GO" id="GO:0033038">
    <property type="term" value="F:bitter taste receptor activity"/>
    <property type="evidence" value="ECO:0007669"/>
    <property type="project" value="InterPro"/>
</dbReference>
<feature type="transmembrane region" description="Helical" evidence="13">
    <location>
        <begin position="59"/>
        <end position="82"/>
    </location>
</feature>
<comment type="caution">
    <text evidence="14">The sequence shown here is derived from an EMBL/GenBank/DDBJ whole genome shotgun (WGS) entry which is preliminary data.</text>
</comment>
<keyword evidence="6 13" id="KW-1133">Transmembrane helix</keyword>
<evidence type="ECO:0000256" key="1">
    <source>
        <dbReference type="ARBA" id="ARBA00004141"/>
    </source>
</evidence>
<dbReference type="OrthoDB" id="9896661at2759"/>
<dbReference type="InterPro" id="IPR007960">
    <property type="entry name" value="TAS2R"/>
</dbReference>
<dbReference type="GO" id="GO:0004930">
    <property type="term" value="F:G protein-coupled receptor activity"/>
    <property type="evidence" value="ECO:0007669"/>
    <property type="project" value="UniProtKB-KW"/>
</dbReference>
<evidence type="ECO:0000256" key="7">
    <source>
        <dbReference type="ARBA" id="ARBA00023040"/>
    </source>
</evidence>
<organism evidence="14 15">
    <name type="scientific">Eleutherodactylus coqui</name>
    <name type="common">Puerto Rican coqui</name>
    <dbReference type="NCBI Taxonomy" id="57060"/>
    <lineage>
        <taxon>Eukaryota</taxon>
        <taxon>Metazoa</taxon>
        <taxon>Chordata</taxon>
        <taxon>Craniata</taxon>
        <taxon>Vertebrata</taxon>
        <taxon>Euteleostomi</taxon>
        <taxon>Amphibia</taxon>
        <taxon>Batrachia</taxon>
        <taxon>Anura</taxon>
        <taxon>Neobatrachia</taxon>
        <taxon>Hyloidea</taxon>
        <taxon>Eleutherodactylidae</taxon>
        <taxon>Eleutherodactylinae</taxon>
        <taxon>Eleutherodactylus</taxon>
        <taxon>Eleutherodactylus</taxon>
    </lineage>
</organism>
<evidence type="ECO:0000256" key="10">
    <source>
        <dbReference type="ARBA" id="ARBA00023224"/>
    </source>
</evidence>
<evidence type="ECO:0000256" key="13">
    <source>
        <dbReference type="SAM" id="Phobius"/>
    </source>
</evidence>
<comment type="similarity">
    <text evidence="2 11">Belongs to the G-protein coupled receptor T2R family.</text>
</comment>
<evidence type="ECO:0000256" key="9">
    <source>
        <dbReference type="ARBA" id="ARBA00023170"/>
    </source>
</evidence>
<feature type="transmembrane region" description="Helical" evidence="13">
    <location>
        <begin position="102"/>
        <end position="122"/>
    </location>
</feature>
<feature type="transmembrane region" description="Helical" evidence="13">
    <location>
        <begin position="152"/>
        <end position="176"/>
    </location>
</feature>
<evidence type="ECO:0000256" key="4">
    <source>
        <dbReference type="ARBA" id="ARBA00022606"/>
    </source>
</evidence>
<feature type="transmembrane region" description="Helical" evidence="13">
    <location>
        <begin position="229"/>
        <end position="250"/>
    </location>
</feature>
<reference evidence="14" key="1">
    <citation type="thesis" date="2020" institute="ProQuest LLC" country="789 East Eisenhower Parkway, Ann Arbor, MI, USA">
        <title>Comparative Genomics and Chromosome Evolution.</title>
        <authorList>
            <person name="Mudd A.B."/>
        </authorList>
    </citation>
    <scope>NUCLEOTIDE SEQUENCE</scope>
    <source>
        <strain evidence="14">HN-11 Male</strain>
        <tissue evidence="14">Kidney and liver</tissue>
    </source>
</reference>
<keyword evidence="7 12" id="KW-0297">G-protein coupled receptor</keyword>
<sequence>MFILVVNVLDWRKNKKLDISDQLISGLSALSLIHRISQISFRCTAFIHGNTIFLRLSIALMHLSVILCTLLFSTLIAIHFCLKIVNINQNFYICIQRTFPKLFPWILLLLFLASFFISGPVAENMSKQFLNSTNVLLQPRSSPLKALISLKLYFVFTSFCFLIIVISLLITVVSLYRHIHRIQNNANNFRSETVEAHVTAVKTLISLLCLDFIYFFLLFVIVLKRHSFVWMNTVTLLLAIWHALGSLILIRGSSKLKKMLLKMWHHCTSML</sequence>
<protein>
    <recommendedName>
        <fullName evidence="12">Taste receptor type 2</fullName>
    </recommendedName>
</protein>
<dbReference type="PANTHER" id="PTHR11394:SF47">
    <property type="entry name" value="TASTE RECEPTOR TYPE 2 MEMBER 40"/>
    <property type="match status" value="1"/>
</dbReference>
<evidence type="ECO:0000256" key="8">
    <source>
        <dbReference type="ARBA" id="ARBA00023136"/>
    </source>
</evidence>
<keyword evidence="3 12" id="KW-0919">Taste</keyword>